<dbReference type="PANTHER" id="PTHR24221:SF654">
    <property type="entry name" value="ATP-BINDING CASSETTE SUB-FAMILY B MEMBER 6"/>
    <property type="match status" value="1"/>
</dbReference>
<feature type="domain" description="ABC transporter" evidence="8">
    <location>
        <begin position="347"/>
        <end position="576"/>
    </location>
</feature>
<comment type="subcellular location">
    <subcellularLocation>
        <location evidence="1">Cell membrane</location>
        <topology evidence="1">Multi-pass membrane protein</topology>
    </subcellularLocation>
</comment>
<keyword evidence="5 7" id="KW-1133">Transmembrane helix</keyword>
<evidence type="ECO:0000256" key="6">
    <source>
        <dbReference type="ARBA" id="ARBA00023136"/>
    </source>
</evidence>
<evidence type="ECO:0000256" key="2">
    <source>
        <dbReference type="ARBA" id="ARBA00022692"/>
    </source>
</evidence>
<gene>
    <name evidence="10" type="ORF">V1634_16295</name>
</gene>
<evidence type="ECO:0000256" key="5">
    <source>
        <dbReference type="ARBA" id="ARBA00022989"/>
    </source>
</evidence>
<organism evidence="10 11">
    <name type="scientific">Plantactinospora veratri</name>
    <dbReference type="NCBI Taxonomy" id="1436122"/>
    <lineage>
        <taxon>Bacteria</taxon>
        <taxon>Bacillati</taxon>
        <taxon>Actinomycetota</taxon>
        <taxon>Actinomycetes</taxon>
        <taxon>Micromonosporales</taxon>
        <taxon>Micromonosporaceae</taxon>
        <taxon>Plantactinospora</taxon>
    </lineage>
</organism>
<name>A0ABU7SEK8_9ACTN</name>
<evidence type="ECO:0000259" key="8">
    <source>
        <dbReference type="PROSITE" id="PS50893"/>
    </source>
</evidence>
<dbReference type="CDD" id="cd03228">
    <property type="entry name" value="ABCC_MRP_Like"/>
    <property type="match status" value="1"/>
</dbReference>
<dbReference type="Pfam" id="PF00005">
    <property type="entry name" value="ABC_tran"/>
    <property type="match status" value="1"/>
</dbReference>
<keyword evidence="3" id="KW-0547">Nucleotide-binding</keyword>
<feature type="transmembrane region" description="Helical" evidence="7">
    <location>
        <begin position="130"/>
        <end position="152"/>
    </location>
</feature>
<comment type="caution">
    <text evidence="10">The sequence shown here is derived from an EMBL/GenBank/DDBJ whole genome shotgun (WGS) entry which is preliminary data.</text>
</comment>
<feature type="transmembrane region" description="Helical" evidence="7">
    <location>
        <begin position="22"/>
        <end position="44"/>
    </location>
</feature>
<accession>A0ABU7SEK8</accession>
<feature type="transmembrane region" description="Helical" evidence="7">
    <location>
        <begin position="244"/>
        <end position="265"/>
    </location>
</feature>
<dbReference type="SMART" id="SM00382">
    <property type="entry name" value="AAA"/>
    <property type="match status" value="1"/>
</dbReference>
<keyword evidence="11" id="KW-1185">Reference proteome</keyword>
<feature type="transmembrane region" description="Helical" evidence="7">
    <location>
        <begin position="158"/>
        <end position="181"/>
    </location>
</feature>
<feature type="transmembrane region" description="Helical" evidence="7">
    <location>
        <begin position="56"/>
        <end position="73"/>
    </location>
</feature>
<sequence length="589" mass="60577">MSGVARFTAAALRRRSRPLGRLAGWSAAEALPTLLAGYLTARAVDDGFLAGRPGTGLAWLGVLAVAVVIGAVGTNRAYGCLGDVVEPFRDELAGRVVTGALHRSTAAGARPETSAVARLTHQVEIVRDTFAGLVMVVRGFLFTAGAALLGLFSLTPVVAGVVAVPLVAGLGLFAAALPAMVARQRDYVRADERLGEAAGAAFTGHRDVVACGAQEIVADRVGRQVDRQARAEHALARMAALRSLSLAVGGWLPLAVLLLAAPWLVRRGLSAGAVLGALVYVATGLQPALHSLVQGVAGGGLRFAVTLDRILAATTIGSGGDTPPNGAADSGRPDAAVSVSRAGSAWAELRGVTFRYGPRARPVLDGFDLTLGEGAYLAVVGPSGAGKSTLAGLLAGLLRPQAGTVLLGGTPTGAADPATLARHRVLIPQEAYVFAGTLLDNLRYLCPDAPADRVDAAVHRLGLLPLVRRLGGLTATVDPTVLSAGERQLVAAVRAYLSPAPLAILDEATCHLDPVAEATVEDVFGTRPGALVVVAHRISSALRARQVLILDGGRPLRGRHDELLARSATYRELVGHWQSGPVSTEVPAI</sequence>
<dbReference type="InterPro" id="IPR036640">
    <property type="entry name" value="ABC1_TM_sf"/>
</dbReference>
<proteinExistence type="predicted"/>
<dbReference type="Proteomes" id="UP001339911">
    <property type="component" value="Unassembled WGS sequence"/>
</dbReference>
<dbReference type="RefSeq" id="WP_331208673.1">
    <property type="nucleotide sequence ID" value="NZ_JAZGQL010000010.1"/>
</dbReference>
<reference evidence="10 11" key="1">
    <citation type="submission" date="2024-01" db="EMBL/GenBank/DDBJ databases">
        <title>Genome insights into Plantactinospora veratri sp. nov.</title>
        <authorList>
            <person name="Wang L."/>
        </authorList>
    </citation>
    <scope>NUCLEOTIDE SEQUENCE [LARGE SCALE GENOMIC DNA]</scope>
    <source>
        <strain evidence="10 11">NEAU-FHS4</strain>
    </source>
</reference>
<dbReference type="InterPro" id="IPR003593">
    <property type="entry name" value="AAA+_ATPase"/>
</dbReference>
<keyword evidence="6 7" id="KW-0472">Membrane</keyword>
<dbReference type="GO" id="GO:0005524">
    <property type="term" value="F:ATP binding"/>
    <property type="evidence" value="ECO:0007669"/>
    <property type="project" value="UniProtKB-KW"/>
</dbReference>
<protein>
    <submittedName>
        <fullName evidence="10">ABC transporter ATP-binding protein</fullName>
    </submittedName>
</protein>
<dbReference type="PROSITE" id="PS50893">
    <property type="entry name" value="ABC_TRANSPORTER_2"/>
    <property type="match status" value="1"/>
</dbReference>
<dbReference type="InterPro" id="IPR003439">
    <property type="entry name" value="ABC_transporter-like_ATP-bd"/>
</dbReference>
<dbReference type="PROSITE" id="PS50929">
    <property type="entry name" value="ABC_TM1F"/>
    <property type="match status" value="1"/>
</dbReference>
<keyword evidence="4 10" id="KW-0067">ATP-binding</keyword>
<evidence type="ECO:0000256" key="7">
    <source>
        <dbReference type="SAM" id="Phobius"/>
    </source>
</evidence>
<dbReference type="InterPro" id="IPR027417">
    <property type="entry name" value="P-loop_NTPase"/>
</dbReference>
<feature type="domain" description="ABC transmembrane type-1" evidence="9">
    <location>
        <begin position="26"/>
        <end position="287"/>
    </location>
</feature>
<evidence type="ECO:0000313" key="10">
    <source>
        <dbReference type="EMBL" id="MEE6308390.1"/>
    </source>
</evidence>
<dbReference type="Gene3D" id="3.40.50.300">
    <property type="entry name" value="P-loop containing nucleotide triphosphate hydrolases"/>
    <property type="match status" value="1"/>
</dbReference>
<dbReference type="SUPFAM" id="SSF90123">
    <property type="entry name" value="ABC transporter transmembrane region"/>
    <property type="match status" value="1"/>
</dbReference>
<dbReference type="InterPro" id="IPR011527">
    <property type="entry name" value="ABC1_TM_dom"/>
</dbReference>
<dbReference type="InterPro" id="IPR039421">
    <property type="entry name" value="Type_1_exporter"/>
</dbReference>
<evidence type="ECO:0000256" key="4">
    <source>
        <dbReference type="ARBA" id="ARBA00022840"/>
    </source>
</evidence>
<evidence type="ECO:0000256" key="1">
    <source>
        <dbReference type="ARBA" id="ARBA00004651"/>
    </source>
</evidence>
<keyword evidence="2 7" id="KW-0812">Transmembrane</keyword>
<evidence type="ECO:0000313" key="11">
    <source>
        <dbReference type="Proteomes" id="UP001339911"/>
    </source>
</evidence>
<evidence type="ECO:0000256" key="3">
    <source>
        <dbReference type="ARBA" id="ARBA00022741"/>
    </source>
</evidence>
<dbReference type="EMBL" id="JAZGQL010000010">
    <property type="protein sequence ID" value="MEE6308390.1"/>
    <property type="molecule type" value="Genomic_DNA"/>
</dbReference>
<dbReference type="Gene3D" id="1.20.1560.10">
    <property type="entry name" value="ABC transporter type 1, transmembrane domain"/>
    <property type="match status" value="1"/>
</dbReference>
<dbReference type="SUPFAM" id="SSF52540">
    <property type="entry name" value="P-loop containing nucleoside triphosphate hydrolases"/>
    <property type="match status" value="1"/>
</dbReference>
<evidence type="ECO:0000259" key="9">
    <source>
        <dbReference type="PROSITE" id="PS50929"/>
    </source>
</evidence>
<dbReference type="PANTHER" id="PTHR24221">
    <property type="entry name" value="ATP-BINDING CASSETTE SUB-FAMILY B"/>
    <property type="match status" value="1"/>
</dbReference>